<protein>
    <recommendedName>
        <fullName evidence="3">HTH-like domain-containing protein</fullName>
    </recommendedName>
</protein>
<organism evidence="1 2">
    <name type="scientific">Paraburkholderia fynbosensis</name>
    <dbReference type="NCBI Taxonomy" id="1200993"/>
    <lineage>
        <taxon>Bacteria</taxon>
        <taxon>Pseudomonadati</taxon>
        <taxon>Pseudomonadota</taxon>
        <taxon>Betaproteobacteria</taxon>
        <taxon>Burkholderiales</taxon>
        <taxon>Burkholderiaceae</taxon>
        <taxon>Paraburkholderia</taxon>
    </lineage>
</organism>
<proteinExistence type="predicted"/>
<evidence type="ECO:0000313" key="2">
    <source>
        <dbReference type="Proteomes" id="UP000494252"/>
    </source>
</evidence>
<reference evidence="1 2" key="1">
    <citation type="submission" date="2020-04" db="EMBL/GenBank/DDBJ databases">
        <authorList>
            <person name="De Canck E."/>
        </authorList>
    </citation>
    <scope>NUCLEOTIDE SEQUENCE [LARGE SCALE GENOMIC DNA]</scope>
    <source>
        <strain evidence="1 2">LMG 27177</strain>
    </source>
</reference>
<dbReference type="PANTHER" id="PTHR46889">
    <property type="entry name" value="TRANSPOSASE INSF FOR INSERTION SEQUENCE IS3B-RELATED"/>
    <property type="match status" value="1"/>
</dbReference>
<sequence length="101" mass="11761">MKYSVIEQMRQEYPVPPMCRLLGVSASGYYAWRKRSPSLRAQQEPRLEAEVLAAHQRTRESFGPERLPKHLDEHGVRLGVHRIKRLRKKLGLRCGRNASCH</sequence>
<dbReference type="PANTHER" id="PTHR46889:SF4">
    <property type="entry name" value="TRANSPOSASE INSO FOR INSERTION SEQUENCE ELEMENT IS911B-RELATED"/>
    <property type="match status" value="1"/>
</dbReference>
<dbReference type="Proteomes" id="UP000494252">
    <property type="component" value="Unassembled WGS sequence"/>
</dbReference>
<keyword evidence="2" id="KW-1185">Reference proteome</keyword>
<dbReference type="AlphaFoldDB" id="A0A6J5H348"/>
<dbReference type="InterPro" id="IPR050900">
    <property type="entry name" value="Transposase_IS3/IS150/IS904"/>
</dbReference>
<gene>
    <name evidence="1" type="ORF">LMG27177_06923</name>
</gene>
<accession>A0A6J5H348</accession>
<evidence type="ECO:0000313" key="1">
    <source>
        <dbReference type="EMBL" id="CAB3809818.1"/>
    </source>
</evidence>
<dbReference type="EMBL" id="CADIKI010000031">
    <property type="protein sequence ID" value="CAB3809818.1"/>
    <property type="molecule type" value="Genomic_DNA"/>
</dbReference>
<evidence type="ECO:0008006" key="3">
    <source>
        <dbReference type="Google" id="ProtNLM"/>
    </source>
</evidence>
<name>A0A6J5H348_9BURK</name>